<evidence type="ECO:0000313" key="6">
    <source>
        <dbReference type="Proteomes" id="UP000824166"/>
    </source>
</evidence>
<comment type="caution">
    <text evidence="5">The sequence shown here is derived from an EMBL/GenBank/DDBJ whole genome shotgun (WGS) entry which is preliminary data.</text>
</comment>
<dbReference type="PROSITE" id="PS50949">
    <property type="entry name" value="HTH_GNTR"/>
    <property type="match status" value="1"/>
</dbReference>
<evidence type="ECO:0000256" key="3">
    <source>
        <dbReference type="ARBA" id="ARBA00023163"/>
    </source>
</evidence>
<dbReference type="Proteomes" id="UP000824166">
    <property type="component" value="Unassembled WGS sequence"/>
</dbReference>
<evidence type="ECO:0000313" key="5">
    <source>
        <dbReference type="EMBL" id="MBU8864942.1"/>
    </source>
</evidence>
<dbReference type="PANTHER" id="PTHR43537:SF45">
    <property type="entry name" value="GNTR FAMILY REGULATORY PROTEIN"/>
    <property type="match status" value="1"/>
</dbReference>
<feature type="domain" description="HTH gntR-type" evidence="4">
    <location>
        <begin position="25"/>
        <end position="92"/>
    </location>
</feature>
<organism evidence="5 6">
    <name type="scientific">Paenarthrobacter aromaticivorans</name>
    <dbReference type="NCBI Taxonomy" id="2849150"/>
    <lineage>
        <taxon>Bacteria</taxon>
        <taxon>Bacillati</taxon>
        <taxon>Actinomycetota</taxon>
        <taxon>Actinomycetes</taxon>
        <taxon>Micrococcales</taxon>
        <taxon>Micrococcaceae</taxon>
        <taxon>Paenarthrobacter</taxon>
    </lineage>
</organism>
<dbReference type="SMART" id="SM00345">
    <property type="entry name" value="HTH_GNTR"/>
    <property type="match status" value="1"/>
</dbReference>
<sequence>MNSVQGVLTVPTSNQLPIAPLGRQHSLRESVTESLRTAIIAGTLEEGTLYSAPALAAAFGVSATPVREAMMDLTREGLVETVKNKGFRITTMSDRELDELTEIRLLIEPPVVGDVAGTVPPSGIKILRSMADDIVDAAREGDLTAYLAADRTFHAELLRYSGNGQLVELATSLRSRTRLYGLKALSESNRLADSAQEHHVLLELVEAGDGAAATELMRQHISHARGLWATGENETPQEQQT</sequence>
<keyword evidence="2" id="KW-0238">DNA-binding</keyword>
<dbReference type="CDD" id="cd07377">
    <property type="entry name" value="WHTH_GntR"/>
    <property type="match status" value="1"/>
</dbReference>
<evidence type="ECO:0000259" key="4">
    <source>
        <dbReference type="PROSITE" id="PS50949"/>
    </source>
</evidence>
<gene>
    <name evidence="5" type="ORF">KSW38_01360</name>
</gene>
<accession>A0ABS6HZM8</accession>
<dbReference type="InterPro" id="IPR000524">
    <property type="entry name" value="Tscrpt_reg_HTH_GntR"/>
</dbReference>
<dbReference type="InterPro" id="IPR011711">
    <property type="entry name" value="GntR_C"/>
</dbReference>
<keyword evidence="3" id="KW-0804">Transcription</keyword>
<dbReference type="PANTHER" id="PTHR43537">
    <property type="entry name" value="TRANSCRIPTIONAL REGULATOR, GNTR FAMILY"/>
    <property type="match status" value="1"/>
</dbReference>
<dbReference type="Pfam" id="PF07729">
    <property type="entry name" value="FCD"/>
    <property type="match status" value="1"/>
</dbReference>
<dbReference type="SMART" id="SM00895">
    <property type="entry name" value="FCD"/>
    <property type="match status" value="1"/>
</dbReference>
<dbReference type="RefSeq" id="WP_216921913.1">
    <property type="nucleotide sequence ID" value="NZ_JAHOPC010000001.1"/>
</dbReference>
<evidence type="ECO:0000256" key="2">
    <source>
        <dbReference type="ARBA" id="ARBA00023125"/>
    </source>
</evidence>
<evidence type="ECO:0000256" key="1">
    <source>
        <dbReference type="ARBA" id="ARBA00023015"/>
    </source>
</evidence>
<dbReference type="EMBL" id="JAHOPC010000001">
    <property type="protein sequence ID" value="MBU8864942.1"/>
    <property type="molecule type" value="Genomic_DNA"/>
</dbReference>
<reference evidence="5 6" key="1">
    <citation type="submission" date="2021-06" db="EMBL/GenBank/DDBJ databases">
        <authorList>
            <person name="Jeong J.W."/>
        </authorList>
    </citation>
    <scope>NUCLEOTIDE SEQUENCE [LARGE SCALE GENOMIC DNA]</scope>
    <source>
        <strain evidence="5 6">MMS21-TAE1-1</strain>
    </source>
</reference>
<keyword evidence="6" id="KW-1185">Reference proteome</keyword>
<proteinExistence type="predicted"/>
<keyword evidence="1" id="KW-0805">Transcription regulation</keyword>
<dbReference type="Pfam" id="PF00392">
    <property type="entry name" value="GntR"/>
    <property type="match status" value="1"/>
</dbReference>
<protein>
    <submittedName>
        <fullName evidence="5">GntR family transcriptional regulator</fullName>
    </submittedName>
</protein>
<name>A0ABS6HZM8_9MICC</name>